<keyword evidence="3" id="KW-0813">Transport</keyword>
<dbReference type="PANTHER" id="PTHR42810:SF2">
    <property type="entry name" value="PURINE PERMEASE C1399.01C-RELATED"/>
    <property type="match status" value="1"/>
</dbReference>
<dbReference type="EMBL" id="UINC01007144">
    <property type="protein sequence ID" value="SVA31659.1"/>
    <property type="molecule type" value="Genomic_DNA"/>
</dbReference>
<dbReference type="Pfam" id="PF00860">
    <property type="entry name" value="Xan_ur_permease"/>
    <property type="match status" value="1"/>
</dbReference>
<protein>
    <submittedName>
        <fullName evidence="8">Uncharacterized protein</fullName>
    </submittedName>
</protein>
<evidence type="ECO:0000256" key="6">
    <source>
        <dbReference type="ARBA" id="ARBA00023136"/>
    </source>
</evidence>
<name>A0A381UU34_9ZZZZ</name>
<evidence type="ECO:0000256" key="5">
    <source>
        <dbReference type="ARBA" id="ARBA00022989"/>
    </source>
</evidence>
<sequence>VLGGATIVMFGTVAIAGIKILATVNMNRRNMLILAVSFGMGIGVLLVPQFAASLGGNIGGTFGKLVQSIFSSAITTGGLTVLLLSAIMGEKEAD</sequence>
<dbReference type="AlphaFoldDB" id="A0A381UU34"/>
<feature type="transmembrane region" description="Helical" evidence="7">
    <location>
        <begin position="65"/>
        <end position="88"/>
    </location>
</feature>
<evidence type="ECO:0000256" key="3">
    <source>
        <dbReference type="ARBA" id="ARBA00022448"/>
    </source>
</evidence>
<dbReference type="InterPro" id="IPR006043">
    <property type="entry name" value="NCS2"/>
</dbReference>
<feature type="transmembrane region" description="Helical" evidence="7">
    <location>
        <begin position="6"/>
        <end position="24"/>
    </location>
</feature>
<evidence type="ECO:0000313" key="8">
    <source>
        <dbReference type="EMBL" id="SVA31659.1"/>
    </source>
</evidence>
<proteinExistence type="inferred from homology"/>
<dbReference type="GO" id="GO:0042907">
    <property type="term" value="F:xanthine transmembrane transporter activity"/>
    <property type="evidence" value="ECO:0007669"/>
    <property type="project" value="TreeGrafter"/>
</dbReference>
<keyword evidence="6 7" id="KW-0472">Membrane</keyword>
<evidence type="ECO:0000256" key="4">
    <source>
        <dbReference type="ARBA" id="ARBA00022692"/>
    </source>
</evidence>
<feature type="transmembrane region" description="Helical" evidence="7">
    <location>
        <begin position="31"/>
        <end position="53"/>
    </location>
</feature>
<comment type="similarity">
    <text evidence="2">Belongs to the nucleobase:cation symporter-2 (NCS2) (TC 2.A.40) family.</text>
</comment>
<dbReference type="PANTHER" id="PTHR42810">
    <property type="entry name" value="PURINE PERMEASE C1399.01C-RELATED"/>
    <property type="match status" value="1"/>
</dbReference>
<keyword evidence="4 7" id="KW-0812">Transmembrane</keyword>
<comment type="subcellular location">
    <subcellularLocation>
        <location evidence="1">Membrane</location>
        <topology evidence="1">Multi-pass membrane protein</topology>
    </subcellularLocation>
</comment>
<keyword evidence="5 7" id="KW-1133">Transmembrane helix</keyword>
<reference evidence="8" key="1">
    <citation type="submission" date="2018-05" db="EMBL/GenBank/DDBJ databases">
        <authorList>
            <person name="Lanie J.A."/>
            <person name="Ng W.-L."/>
            <person name="Kazmierczak K.M."/>
            <person name="Andrzejewski T.M."/>
            <person name="Davidsen T.M."/>
            <person name="Wayne K.J."/>
            <person name="Tettelin H."/>
            <person name="Glass J.I."/>
            <person name="Rusch D."/>
            <person name="Podicherti R."/>
            <person name="Tsui H.-C.T."/>
            <person name="Winkler M.E."/>
        </authorList>
    </citation>
    <scope>NUCLEOTIDE SEQUENCE</scope>
</reference>
<evidence type="ECO:0000256" key="7">
    <source>
        <dbReference type="SAM" id="Phobius"/>
    </source>
</evidence>
<feature type="non-terminal residue" evidence="8">
    <location>
        <position position="1"/>
    </location>
</feature>
<gene>
    <name evidence="8" type="ORF">METZ01_LOCUS84513</name>
</gene>
<organism evidence="8">
    <name type="scientific">marine metagenome</name>
    <dbReference type="NCBI Taxonomy" id="408172"/>
    <lineage>
        <taxon>unclassified sequences</taxon>
        <taxon>metagenomes</taxon>
        <taxon>ecological metagenomes</taxon>
    </lineage>
</organism>
<accession>A0A381UU34</accession>
<evidence type="ECO:0000256" key="2">
    <source>
        <dbReference type="ARBA" id="ARBA00008821"/>
    </source>
</evidence>
<dbReference type="GO" id="GO:0005886">
    <property type="term" value="C:plasma membrane"/>
    <property type="evidence" value="ECO:0007669"/>
    <property type="project" value="TreeGrafter"/>
</dbReference>
<evidence type="ECO:0000256" key="1">
    <source>
        <dbReference type="ARBA" id="ARBA00004141"/>
    </source>
</evidence>